<dbReference type="Proteomes" id="UP000285112">
    <property type="component" value="Unassembled WGS sequence"/>
</dbReference>
<proteinExistence type="predicted"/>
<dbReference type="CDD" id="cd03784">
    <property type="entry name" value="GT1_Gtf-like"/>
    <property type="match status" value="1"/>
</dbReference>
<keyword evidence="2" id="KW-0808">Transferase</keyword>
<gene>
    <name evidence="4" type="ORF">D5S19_13590</name>
</gene>
<accession>A0A419I500</accession>
<evidence type="ECO:0000313" key="4">
    <source>
        <dbReference type="EMBL" id="RJQ85581.1"/>
    </source>
</evidence>
<dbReference type="Gene3D" id="3.40.50.2000">
    <property type="entry name" value="Glycogen Phosphorylase B"/>
    <property type="match status" value="2"/>
</dbReference>
<dbReference type="EMBL" id="QZFV01000077">
    <property type="protein sequence ID" value="RJQ85581.1"/>
    <property type="molecule type" value="Genomic_DNA"/>
</dbReference>
<evidence type="ECO:0000256" key="1">
    <source>
        <dbReference type="ARBA" id="ARBA00022676"/>
    </source>
</evidence>
<dbReference type="PANTHER" id="PTHR48043">
    <property type="entry name" value="EG:EG0003.4 PROTEIN-RELATED"/>
    <property type="match status" value="1"/>
</dbReference>
<dbReference type="GO" id="GO:0008194">
    <property type="term" value="F:UDP-glycosyltransferase activity"/>
    <property type="evidence" value="ECO:0007669"/>
    <property type="project" value="InterPro"/>
</dbReference>
<name>A0A419I500_9PSEU</name>
<dbReference type="SUPFAM" id="SSF53756">
    <property type="entry name" value="UDP-Glycosyltransferase/glycogen phosphorylase"/>
    <property type="match status" value="1"/>
</dbReference>
<dbReference type="InterPro" id="IPR002213">
    <property type="entry name" value="UDP_glucos_trans"/>
</dbReference>
<evidence type="ECO:0000259" key="3">
    <source>
        <dbReference type="Pfam" id="PF06722"/>
    </source>
</evidence>
<protein>
    <recommendedName>
        <fullName evidence="3">Erythromycin biosynthesis protein CIII-like C-terminal domain-containing protein</fullName>
    </recommendedName>
</protein>
<evidence type="ECO:0000256" key="2">
    <source>
        <dbReference type="ARBA" id="ARBA00022679"/>
    </source>
</evidence>
<feature type="domain" description="Erythromycin biosynthesis protein CIII-like C-terminal" evidence="3">
    <location>
        <begin position="196"/>
        <end position="325"/>
    </location>
</feature>
<keyword evidence="1" id="KW-0328">Glycosyltransferase</keyword>
<sequence>MFVPYPARGHLGPFLAVAAELARLGVSVRMVLPVNYAGVAAACGVAPLIAGSDRGAHVPPGWALSTRVDRWRERRRSATAIERTFGDDVARRPPRLIVADPHTRWGRALPGTRVAWLWTTVPRSAAGREPVLVNGMPTFEPPRGLTGRVRFHGPLLAPEQSPQRLDLPPGRVALASFGTVFAHSTRWLRELANAFAGSDWQLVLATGSAPVAALGSLPPNVLAFQTVPQRVLLERVDVFLGHGGMNSLLEAAWAGVPMMLHPRSREQARNARRLVGLGVATMLGSVRGLPGRLDTLVEGRAAEVAELRARVRAAPGPRAAARQLLHLAELG</sequence>
<keyword evidence="5" id="KW-1185">Reference proteome</keyword>
<evidence type="ECO:0000313" key="5">
    <source>
        <dbReference type="Proteomes" id="UP000285112"/>
    </source>
</evidence>
<dbReference type="GO" id="GO:0016758">
    <property type="term" value="F:hexosyltransferase activity"/>
    <property type="evidence" value="ECO:0007669"/>
    <property type="project" value="UniProtKB-ARBA"/>
</dbReference>
<comment type="caution">
    <text evidence="4">The sequence shown here is derived from an EMBL/GenBank/DDBJ whole genome shotgun (WGS) entry which is preliminary data.</text>
</comment>
<dbReference type="InterPro" id="IPR050271">
    <property type="entry name" value="UDP-glycosyltransferase"/>
</dbReference>
<dbReference type="AlphaFoldDB" id="A0A419I500"/>
<dbReference type="PANTHER" id="PTHR48043:SF145">
    <property type="entry name" value="FI06409P-RELATED"/>
    <property type="match status" value="1"/>
</dbReference>
<reference evidence="4 5" key="1">
    <citation type="submission" date="2018-09" db="EMBL/GenBank/DDBJ databases">
        <title>YIM PH 21725 draft genome.</title>
        <authorList>
            <person name="Miao C."/>
        </authorList>
    </citation>
    <scope>NUCLEOTIDE SEQUENCE [LARGE SCALE GENOMIC DNA]</scope>
    <source>
        <strain evidence="5">YIM PH21725</strain>
    </source>
</reference>
<dbReference type="Pfam" id="PF06722">
    <property type="entry name" value="EryCIII-like_C"/>
    <property type="match status" value="1"/>
</dbReference>
<dbReference type="InterPro" id="IPR010610">
    <property type="entry name" value="EryCIII-like_C"/>
</dbReference>
<organism evidence="4 5">
    <name type="scientific">Amycolatopsis panacis</name>
    <dbReference type="NCBI Taxonomy" id="2340917"/>
    <lineage>
        <taxon>Bacteria</taxon>
        <taxon>Bacillati</taxon>
        <taxon>Actinomycetota</taxon>
        <taxon>Actinomycetes</taxon>
        <taxon>Pseudonocardiales</taxon>
        <taxon>Pseudonocardiaceae</taxon>
        <taxon>Amycolatopsis</taxon>
    </lineage>
</organism>